<protein>
    <submittedName>
        <fullName evidence="2">Uma2 family endonuclease</fullName>
    </submittedName>
</protein>
<reference evidence="2" key="1">
    <citation type="submission" date="2019-12" db="EMBL/GenBank/DDBJ databases">
        <title>High-Quality draft genome sequences of three cyanobacteria isolated from the limestone walls of the Old Cathedral of Coimbra.</title>
        <authorList>
            <person name="Tiago I."/>
            <person name="Soares F."/>
            <person name="Portugal A."/>
        </authorList>
    </citation>
    <scope>NUCLEOTIDE SEQUENCE [LARGE SCALE GENOMIC DNA]</scope>
    <source>
        <strain evidence="2">C</strain>
    </source>
</reference>
<feature type="domain" description="Putative restriction endonuclease" evidence="1">
    <location>
        <begin position="17"/>
        <end position="187"/>
    </location>
</feature>
<dbReference type="PANTHER" id="PTHR34107">
    <property type="entry name" value="SLL0198 PROTEIN-RELATED"/>
    <property type="match status" value="1"/>
</dbReference>
<dbReference type="InterPro" id="IPR008538">
    <property type="entry name" value="Uma2"/>
</dbReference>
<dbReference type="Proteomes" id="UP000607397">
    <property type="component" value="Unassembled WGS sequence"/>
</dbReference>
<comment type="caution">
    <text evidence="2">The sequence shown here is derived from an EMBL/GenBank/DDBJ whole genome shotgun (WGS) entry which is preliminary data.</text>
</comment>
<dbReference type="AlphaFoldDB" id="A0A8K2A6M3"/>
<keyword evidence="2" id="KW-0540">Nuclease</keyword>
<dbReference type="Gene3D" id="3.90.1570.10">
    <property type="entry name" value="tt1808, chain A"/>
    <property type="match status" value="1"/>
</dbReference>
<dbReference type="CDD" id="cd06260">
    <property type="entry name" value="DUF820-like"/>
    <property type="match status" value="1"/>
</dbReference>
<dbReference type="PANTHER" id="PTHR34107:SF6">
    <property type="entry name" value="SLR0981 PROTEIN"/>
    <property type="match status" value="1"/>
</dbReference>
<keyword evidence="2" id="KW-0378">Hydrolase</keyword>
<gene>
    <name evidence="2" type="ORF">GS597_02235</name>
</gene>
<evidence type="ECO:0000259" key="1">
    <source>
        <dbReference type="Pfam" id="PF05685"/>
    </source>
</evidence>
<evidence type="ECO:0000313" key="3">
    <source>
        <dbReference type="Proteomes" id="UP000607397"/>
    </source>
</evidence>
<dbReference type="RefSeq" id="WP_161823824.1">
    <property type="nucleotide sequence ID" value="NZ_WVIC01000003.1"/>
</dbReference>
<dbReference type="InterPro" id="IPR011335">
    <property type="entry name" value="Restrct_endonuc-II-like"/>
</dbReference>
<sequence length="192" mass="21541">MTAFTIDFSSITTLSDEQFDRLCADNPEIKFERTPAGELVIMSPTGGETGMNNATLVARFVVWNEQANLGKIFDSSTCFRLPNGGDRSPDVSWVEKSRWDALTPDQQRKFPPLCPDFVLELLSPSDNLHTTQLKMQEYLGSGIRLGWLINPEDQRVEIYRPGQPVEVPQTPSSLSGESVLTGFTLSLDWLWK</sequence>
<dbReference type="SUPFAM" id="SSF52980">
    <property type="entry name" value="Restriction endonuclease-like"/>
    <property type="match status" value="1"/>
</dbReference>
<accession>A0A8K2A6M3</accession>
<evidence type="ECO:0000313" key="2">
    <source>
        <dbReference type="EMBL" id="NCJ05350.1"/>
    </source>
</evidence>
<proteinExistence type="predicted"/>
<organism evidence="2 3">
    <name type="scientific">Petrachloros mirabilis ULC683</name>
    <dbReference type="NCBI Taxonomy" id="2781853"/>
    <lineage>
        <taxon>Bacteria</taxon>
        <taxon>Bacillati</taxon>
        <taxon>Cyanobacteriota</taxon>
        <taxon>Cyanophyceae</taxon>
        <taxon>Synechococcales</taxon>
        <taxon>Petrachlorosaceae</taxon>
        <taxon>Petrachloros</taxon>
        <taxon>Petrachloros mirabilis</taxon>
    </lineage>
</organism>
<keyword evidence="3" id="KW-1185">Reference proteome</keyword>
<name>A0A8K2A6M3_9CYAN</name>
<dbReference type="Pfam" id="PF05685">
    <property type="entry name" value="Uma2"/>
    <property type="match status" value="1"/>
</dbReference>
<keyword evidence="2" id="KW-0255">Endonuclease</keyword>
<dbReference type="InterPro" id="IPR012296">
    <property type="entry name" value="Nuclease_put_TT1808"/>
</dbReference>
<dbReference type="GO" id="GO:0004519">
    <property type="term" value="F:endonuclease activity"/>
    <property type="evidence" value="ECO:0007669"/>
    <property type="project" value="UniProtKB-KW"/>
</dbReference>
<dbReference type="EMBL" id="WVIC01000003">
    <property type="protein sequence ID" value="NCJ05350.1"/>
    <property type="molecule type" value="Genomic_DNA"/>
</dbReference>